<organism evidence="13 14">
    <name type="scientific">Pontibacter lucknowensis</name>
    <dbReference type="NCBI Taxonomy" id="1077936"/>
    <lineage>
        <taxon>Bacteria</taxon>
        <taxon>Pseudomonadati</taxon>
        <taxon>Bacteroidota</taxon>
        <taxon>Cytophagia</taxon>
        <taxon>Cytophagales</taxon>
        <taxon>Hymenobacteraceae</taxon>
        <taxon>Pontibacter</taxon>
    </lineage>
</organism>
<dbReference type="InterPro" id="IPR046342">
    <property type="entry name" value="CBS_dom_sf"/>
</dbReference>
<dbReference type="STRING" id="1077936.SAMN05421545_3355"/>
<dbReference type="SUPFAM" id="SSF54631">
    <property type="entry name" value="CBS-domain pair"/>
    <property type="match status" value="1"/>
</dbReference>
<dbReference type="InterPro" id="IPR016169">
    <property type="entry name" value="FAD-bd_PCMH_sub2"/>
</dbReference>
<dbReference type="Proteomes" id="UP000185924">
    <property type="component" value="Unassembled WGS sequence"/>
</dbReference>
<keyword evidence="7 9" id="KW-0472">Membrane</keyword>
<dbReference type="PROSITE" id="PS51846">
    <property type="entry name" value="CNNM"/>
    <property type="match status" value="1"/>
</dbReference>
<evidence type="ECO:0000313" key="14">
    <source>
        <dbReference type="Proteomes" id="UP000185924"/>
    </source>
</evidence>
<dbReference type="InterPro" id="IPR000644">
    <property type="entry name" value="CBS_dom"/>
</dbReference>
<evidence type="ECO:0000256" key="4">
    <source>
        <dbReference type="ARBA" id="ARBA00022737"/>
    </source>
</evidence>
<dbReference type="SMART" id="SM01091">
    <property type="entry name" value="CorC_HlyC"/>
    <property type="match status" value="1"/>
</dbReference>
<accession>A0A1N7AAX3</accession>
<dbReference type="InterPro" id="IPR036318">
    <property type="entry name" value="FAD-bd_PCMH-like_sf"/>
</dbReference>
<feature type="transmembrane region" description="Helical" evidence="10">
    <location>
        <begin position="6"/>
        <end position="25"/>
    </location>
</feature>
<evidence type="ECO:0000256" key="2">
    <source>
        <dbReference type="ARBA" id="ARBA00022475"/>
    </source>
</evidence>
<evidence type="ECO:0000256" key="7">
    <source>
        <dbReference type="ARBA" id="ARBA00023136"/>
    </source>
</evidence>
<dbReference type="PANTHER" id="PTHR43099:SF5">
    <property type="entry name" value="HLYC_CORC FAMILY TRANSPORTER"/>
    <property type="match status" value="1"/>
</dbReference>
<dbReference type="PROSITE" id="PS51371">
    <property type="entry name" value="CBS"/>
    <property type="match status" value="2"/>
</dbReference>
<dbReference type="GO" id="GO:0050660">
    <property type="term" value="F:flavin adenine dinucleotide binding"/>
    <property type="evidence" value="ECO:0007669"/>
    <property type="project" value="InterPro"/>
</dbReference>
<evidence type="ECO:0000256" key="6">
    <source>
        <dbReference type="ARBA" id="ARBA00023122"/>
    </source>
</evidence>
<feature type="transmembrane region" description="Helical" evidence="10">
    <location>
        <begin position="145"/>
        <end position="165"/>
    </location>
</feature>
<dbReference type="OrthoDB" id="9798188at2"/>
<dbReference type="GO" id="GO:0005886">
    <property type="term" value="C:plasma membrane"/>
    <property type="evidence" value="ECO:0007669"/>
    <property type="project" value="UniProtKB-SubCell"/>
</dbReference>
<feature type="domain" description="CNNM transmembrane" evidence="12">
    <location>
        <begin position="1"/>
        <end position="201"/>
    </location>
</feature>
<dbReference type="InterPro" id="IPR051676">
    <property type="entry name" value="UPF0053_domain"/>
</dbReference>
<sequence>MILNILLTIFLVLLNGFFVAAEFAIVKVRASQIELRAQAGSSMARLAQHMLTHLDAYLSATQLGITLASLGLGWIGESVVAQIVINVMNFFGFQGSEALAHKIALPISFAIITVLHIVFGELAPKSLAIQRSEATTLAITLPLRFFYYLFRPFIWLLNGFANLVLRSMGIRPVHGSEVHSPEELRLLFEQSAEGGLLVDSQHELLENVFEFNERMVKQIMVPRTRMVAIDVNIPEPELMELIFEEGYSRLPVYDGSIDNIVGVLYVKDILSLMRLGEPIIIEKLMRPAYFVPETKKIPRLLQQFQRRHMHMAIVTDEFGGVSGIVTIEDIIEELVGEIQDEYDEEVPIVERLSDFEYRVNGAAPVSDANDYLPFALPEGEDYETVGGFVTMIYGHIPEDANEVAEFNEYAIRVLEKSDRRVEWVLFTIRDDFRSQIEPQTEEPTY</sequence>
<keyword evidence="2" id="KW-1003">Cell membrane</keyword>
<dbReference type="RefSeq" id="WP_076422910.1">
    <property type="nucleotide sequence ID" value="NZ_FTNM01000005.1"/>
</dbReference>
<feature type="domain" description="CBS" evidence="11">
    <location>
        <begin position="220"/>
        <end position="279"/>
    </location>
</feature>
<keyword evidence="6 8" id="KW-0129">CBS domain</keyword>
<dbReference type="Gene3D" id="3.10.580.10">
    <property type="entry name" value="CBS-domain"/>
    <property type="match status" value="1"/>
</dbReference>
<feature type="transmembrane region" description="Helical" evidence="10">
    <location>
        <begin position="71"/>
        <end position="91"/>
    </location>
</feature>
<dbReference type="Pfam" id="PF03471">
    <property type="entry name" value="CorC_HlyC"/>
    <property type="match status" value="1"/>
</dbReference>
<dbReference type="Pfam" id="PF00571">
    <property type="entry name" value="CBS"/>
    <property type="match status" value="2"/>
</dbReference>
<dbReference type="InterPro" id="IPR044751">
    <property type="entry name" value="Ion_transp-like_CBS"/>
</dbReference>
<proteinExistence type="predicted"/>
<keyword evidence="4" id="KW-0677">Repeat</keyword>
<dbReference type="PANTHER" id="PTHR43099">
    <property type="entry name" value="UPF0053 PROTEIN YRKA"/>
    <property type="match status" value="1"/>
</dbReference>
<name>A0A1N7AAX3_9BACT</name>
<evidence type="ECO:0000256" key="3">
    <source>
        <dbReference type="ARBA" id="ARBA00022692"/>
    </source>
</evidence>
<dbReference type="EMBL" id="FTNM01000005">
    <property type="protein sequence ID" value="SIR36297.1"/>
    <property type="molecule type" value="Genomic_DNA"/>
</dbReference>
<evidence type="ECO:0000256" key="10">
    <source>
        <dbReference type="SAM" id="Phobius"/>
    </source>
</evidence>
<evidence type="ECO:0000259" key="11">
    <source>
        <dbReference type="PROSITE" id="PS51371"/>
    </source>
</evidence>
<evidence type="ECO:0000256" key="8">
    <source>
        <dbReference type="PROSITE-ProRule" id="PRU00703"/>
    </source>
</evidence>
<evidence type="ECO:0000256" key="9">
    <source>
        <dbReference type="PROSITE-ProRule" id="PRU01193"/>
    </source>
</evidence>
<keyword evidence="3 9" id="KW-0812">Transmembrane</keyword>
<dbReference type="InterPro" id="IPR005170">
    <property type="entry name" value="Transptr-assoc_dom"/>
</dbReference>
<dbReference type="SMART" id="SM00116">
    <property type="entry name" value="CBS"/>
    <property type="match status" value="2"/>
</dbReference>
<dbReference type="Pfam" id="PF01595">
    <property type="entry name" value="CNNM"/>
    <property type="match status" value="1"/>
</dbReference>
<evidence type="ECO:0000256" key="5">
    <source>
        <dbReference type="ARBA" id="ARBA00022989"/>
    </source>
</evidence>
<protein>
    <submittedName>
        <fullName evidence="13">Hemolysin, contains CBS domains</fullName>
    </submittedName>
</protein>
<dbReference type="Gene3D" id="3.30.465.10">
    <property type="match status" value="1"/>
</dbReference>
<evidence type="ECO:0000313" key="13">
    <source>
        <dbReference type="EMBL" id="SIR36297.1"/>
    </source>
</evidence>
<comment type="subcellular location">
    <subcellularLocation>
        <location evidence="1">Cell membrane</location>
        <topology evidence="1">Multi-pass membrane protein</topology>
    </subcellularLocation>
</comment>
<dbReference type="FunFam" id="3.10.580.10:FF:000002">
    <property type="entry name" value="Magnesium/cobalt efflux protein CorC"/>
    <property type="match status" value="1"/>
</dbReference>
<dbReference type="CDD" id="cd04590">
    <property type="entry name" value="CBS_pair_CorC_HlyC_assoc"/>
    <property type="match status" value="1"/>
</dbReference>
<gene>
    <name evidence="13" type="ORF">SAMN05421545_3355</name>
</gene>
<evidence type="ECO:0000256" key="1">
    <source>
        <dbReference type="ARBA" id="ARBA00004651"/>
    </source>
</evidence>
<dbReference type="AlphaFoldDB" id="A0A1N7AAX3"/>
<dbReference type="SUPFAM" id="SSF56176">
    <property type="entry name" value="FAD-binding/transporter-associated domain-like"/>
    <property type="match status" value="1"/>
</dbReference>
<feature type="transmembrane region" description="Helical" evidence="10">
    <location>
        <begin position="103"/>
        <end position="123"/>
    </location>
</feature>
<keyword evidence="5 9" id="KW-1133">Transmembrane helix</keyword>
<dbReference type="InterPro" id="IPR002550">
    <property type="entry name" value="CNNM"/>
</dbReference>
<feature type="domain" description="CBS" evidence="11">
    <location>
        <begin position="284"/>
        <end position="341"/>
    </location>
</feature>
<reference evidence="14" key="1">
    <citation type="submission" date="2017-01" db="EMBL/GenBank/DDBJ databases">
        <authorList>
            <person name="Varghese N."/>
            <person name="Submissions S."/>
        </authorList>
    </citation>
    <scope>NUCLEOTIDE SEQUENCE [LARGE SCALE GENOMIC DNA]</scope>
    <source>
        <strain evidence="14">DM9</strain>
    </source>
</reference>
<evidence type="ECO:0000259" key="12">
    <source>
        <dbReference type="PROSITE" id="PS51846"/>
    </source>
</evidence>
<keyword evidence="14" id="KW-1185">Reference proteome</keyword>